<accession>A0ABM0ZZ92</accession>
<dbReference type="Proteomes" id="UP000694888">
    <property type="component" value="Unplaced"/>
</dbReference>
<evidence type="ECO:0000313" key="1">
    <source>
        <dbReference type="Proteomes" id="UP000694888"/>
    </source>
</evidence>
<proteinExistence type="predicted"/>
<sequence length="125" mass="13963">MARYPITPGFFDGSMDPSLNDMTFSDIPGTLYSALQMANLAPTLEGLLARAAVITPTEAISDVSRSILYTGLPLEGYDLTTDTMEDQLMKIRSFEGTLESWDFTNRITISLHNVLSMTRRYQIMI</sequence>
<reference evidence="2" key="1">
    <citation type="submission" date="2025-08" db="UniProtKB">
        <authorList>
            <consortium name="RefSeq"/>
        </authorList>
    </citation>
    <scope>IDENTIFICATION</scope>
</reference>
<gene>
    <name evidence="2" type="primary">LOC106011678</name>
</gene>
<evidence type="ECO:0000313" key="2">
    <source>
        <dbReference type="RefSeq" id="XP_012937582.1"/>
    </source>
</evidence>
<organism evidence="1 2">
    <name type="scientific">Aplysia californica</name>
    <name type="common">California sea hare</name>
    <dbReference type="NCBI Taxonomy" id="6500"/>
    <lineage>
        <taxon>Eukaryota</taxon>
        <taxon>Metazoa</taxon>
        <taxon>Spiralia</taxon>
        <taxon>Lophotrochozoa</taxon>
        <taxon>Mollusca</taxon>
        <taxon>Gastropoda</taxon>
        <taxon>Heterobranchia</taxon>
        <taxon>Euthyneura</taxon>
        <taxon>Tectipleura</taxon>
        <taxon>Aplysiida</taxon>
        <taxon>Aplysioidea</taxon>
        <taxon>Aplysiidae</taxon>
        <taxon>Aplysia</taxon>
    </lineage>
</organism>
<protein>
    <submittedName>
        <fullName evidence="2">Uncharacterized protein LOC106011678</fullName>
    </submittedName>
</protein>
<dbReference type="GeneID" id="106011678"/>
<name>A0ABM0ZZ92_APLCA</name>
<dbReference type="RefSeq" id="XP_012937582.1">
    <property type="nucleotide sequence ID" value="XM_013082128.1"/>
</dbReference>
<keyword evidence="1" id="KW-1185">Reference proteome</keyword>